<dbReference type="PANTHER" id="PTHR19858">
    <property type="entry name" value="WD40 REPEAT PROTEIN"/>
    <property type="match status" value="1"/>
</dbReference>
<dbReference type="GO" id="GO:0000028">
    <property type="term" value="P:ribosomal small subunit assembly"/>
    <property type="evidence" value="ECO:0007669"/>
    <property type="project" value="TreeGrafter"/>
</dbReference>
<dbReference type="InterPro" id="IPR015943">
    <property type="entry name" value="WD40/YVTN_repeat-like_dom_sf"/>
</dbReference>
<keyword evidence="1" id="KW-0853">WD repeat</keyword>
<feature type="repeat" description="WD" evidence="1">
    <location>
        <begin position="11"/>
        <end position="43"/>
    </location>
</feature>
<dbReference type="AlphaFoldDB" id="A0AAV6YMF5"/>
<evidence type="ECO:0000313" key="3">
    <source>
        <dbReference type="Proteomes" id="UP000824782"/>
    </source>
</evidence>
<accession>A0AAV6YMF5</accession>
<organism evidence="2 3">
    <name type="scientific">Engystomops pustulosus</name>
    <name type="common">Tungara frog</name>
    <name type="synonym">Physalaemus pustulosus</name>
    <dbReference type="NCBI Taxonomy" id="76066"/>
    <lineage>
        <taxon>Eukaryota</taxon>
        <taxon>Metazoa</taxon>
        <taxon>Chordata</taxon>
        <taxon>Craniata</taxon>
        <taxon>Vertebrata</taxon>
        <taxon>Euteleostomi</taxon>
        <taxon>Amphibia</taxon>
        <taxon>Batrachia</taxon>
        <taxon>Anura</taxon>
        <taxon>Neobatrachia</taxon>
        <taxon>Hyloidea</taxon>
        <taxon>Leptodactylidae</taxon>
        <taxon>Leiuperinae</taxon>
        <taxon>Engystomops</taxon>
    </lineage>
</organism>
<sequence>MQRVFSWSGLAVTFRPDGGELAVASLDGQITMWDPEKGVQTGSIEGRHDLQFGRKETEKVTAKLSSKGKAFTALCYSADGHALLAAGASRYVCIYHVKEQLLAKKFEISCNYSLDAMEEFLDRRKMTEFGSLALVDDGTGDVDGVALSLPGVRKGDLSSRHFKPEIRVTSLRFSPTGK</sequence>
<dbReference type="EMBL" id="WNYA01053119">
    <property type="protein sequence ID" value="KAG8535965.1"/>
    <property type="molecule type" value="Genomic_DNA"/>
</dbReference>
<proteinExistence type="predicted"/>
<evidence type="ECO:0000313" key="2">
    <source>
        <dbReference type="EMBL" id="KAG8535965.1"/>
    </source>
</evidence>
<dbReference type="GO" id="GO:0032040">
    <property type="term" value="C:small-subunit processome"/>
    <property type="evidence" value="ECO:0007669"/>
    <property type="project" value="TreeGrafter"/>
</dbReference>
<dbReference type="InterPro" id="IPR027145">
    <property type="entry name" value="PWP2"/>
</dbReference>
<dbReference type="Gene3D" id="2.130.10.10">
    <property type="entry name" value="YVTN repeat-like/Quinoprotein amine dehydrogenase"/>
    <property type="match status" value="1"/>
</dbReference>
<reference evidence="2" key="1">
    <citation type="thesis" date="2020" institute="ProQuest LLC" country="789 East Eisenhower Parkway, Ann Arbor, MI, USA">
        <title>Comparative Genomics and Chromosome Evolution.</title>
        <authorList>
            <person name="Mudd A.B."/>
        </authorList>
    </citation>
    <scope>NUCLEOTIDE SEQUENCE</scope>
    <source>
        <strain evidence="2">237g6f4</strain>
        <tissue evidence="2">Blood</tissue>
    </source>
</reference>
<evidence type="ECO:0000256" key="1">
    <source>
        <dbReference type="PROSITE-ProRule" id="PRU00221"/>
    </source>
</evidence>
<gene>
    <name evidence="2" type="ORF">GDO81_027385</name>
</gene>
<protein>
    <submittedName>
        <fullName evidence="2">Uncharacterized protein</fullName>
    </submittedName>
</protein>
<comment type="caution">
    <text evidence="2">The sequence shown here is derived from an EMBL/GenBank/DDBJ whole genome shotgun (WGS) entry which is preliminary data.</text>
</comment>
<dbReference type="Proteomes" id="UP000824782">
    <property type="component" value="Unassembled WGS sequence"/>
</dbReference>
<dbReference type="Pfam" id="PF00400">
    <property type="entry name" value="WD40"/>
    <property type="match status" value="1"/>
</dbReference>
<dbReference type="InterPro" id="IPR001680">
    <property type="entry name" value="WD40_rpt"/>
</dbReference>
<dbReference type="PROSITE" id="PS50082">
    <property type="entry name" value="WD_REPEATS_2"/>
    <property type="match status" value="1"/>
</dbReference>
<keyword evidence="3" id="KW-1185">Reference proteome</keyword>
<dbReference type="SMART" id="SM00320">
    <property type="entry name" value="WD40"/>
    <property type="match status" value="2"/>
</dbReference>
<dbReference type="GO" id="GO:0034388">
    <property type="term" value="C:Pwp2p-containing subcomplex of 90S preribosome"/>
    <property type="evidence" value="ECO:0007669"/>
    <property type="project" value="TreeGrafter"/>
</dbReference>
<name>A0AAV6YMF5_ENGPU</name>
<dbReference type="SUPFAM" id="SSF50969">
    <property type="entry name" value="YVTN repeat-like/Quinoprotein amine dehydrogenase"/>
    <property type="match status" value="1"/>
</dbReference>
<dbReference type="PANTHER" id="PTHR19858:SF0">
    <property type="entry name" value="PERIODIC TRYPTOPHAN PROTEIN 2 HOMOLOG"/>
    <property type="match status" value="1"/>
</dbReference>
<dbReference type="GO" id="GO:0000462">
    <property type="term" value="P:maturation of SSU-rRNA from tricistronic rRNA transcript (SSU-rRNA, 5.8S rRNA, LSU-rRNA)"/>
    <property type="evidence" value="ECO:0007669"/>
    <property type="project" value="TreeGrafter"/>
</dbReference>
<dbReference type="InterPro" id="IPR011044">
    <property type="entry name" value="Quino_amine_DH_bsu"/>
</dbReference>